<keyword evidence="3" id="KW-1185">Reference proteome</keyword>
<evidence type="ECO:0000313" key="3">
    <source>
        <dbReference type="Proteomes" id="UP001214854"/>
    </source>
</evidence>
<accession>A0ABT5HTF1</accession>
<evidence type="ECO:0000256" key="1">
    <source>
        <dbReference type="SAM" id="Phobius"/>
    </source>
</evidence>
<reference evidence="2 3" key="1">
    <citation type="submission" date="2023-01" db="EMBL/GenBank/DDBJ databases">
        <title>Novel species of the genus Asticcacaulis isolated from rivers.</title>
        <authorList>
            <person name="Lu H."/>
        </authorList>
    </citation>
    <scope>NUCLEOTIDE SEQUENCE [LARGE SCALE GENOMIC DNA]</scope>
    <source>
        <strain evidence="2 3">BYS171W</strain>
    </source>
</reference>
<dbReference type="RefSeq" id="WP_272747717.1">
    <property type="nucleotide sequence ID" value="NZ_JAQQKX010000005.1"/>
</dbReference>
<protein>
    <submittedName>
        <fullName evidence="2">Uncharacterized protein</fullName>
    </submittedName>
</protein>
<feature type="transmembrane region" description="Helical" evidence="1">
    <location>
        <begin position="5"/>
        <end position="23"/>
    </location>
</feature>
<keyword evidence="1" id="KW-0472">Membrane</keyword>
<keyword evidence="1" id="KW-0812">Transmembrane</keyword>
<sequence length="50" mass="5351">MVTNILAKVFAIGAVGAIVWAFISALLTADVAEVVAWLLVFGFSVAWRSR</sequence>
<gene>
    <name evidence="2" type="ORF">PQU92_08140</name>
</gene>
<name>A0ABT5HTF1_9CAUL</name>
<proteinExistence type="predicted"/>
<keyword evidence="1" id="KW-1133">Transmembrane helix</keyword>
<dbReference type="EMBL" id="JAQQKX010000005">
    <property type="protein sequence ID" value="MDC7683243.1"/>
    <property type="molecule type" value="Genomic_DNA"/>
</dbReference>
<dbReference type="Proteomes" id="UP001214854">
    <property type="component" value="Unassembled WGS sequence"/>
</dbReference>
<comment type="caution">
    <text evidence="2">The sequence shown here is derived from an EMBL/GenBank/DDBJ whole genome shotgun (WGS) entry which is preliminary data.</text>
</comment>
<evidence type="ECO:0000313" key="2">
    <source>
        <dbReference type="EMBL" id="MDC7683243.1"/>
    </source>
</evidence>
<feature type="transmembrane region" description="Helical" evidence="1">
    <location>
        <begin position="29"/>
        <end position="47"/>
    </location>
</feature>
<organism evidence="2 3">
    <name type="scientific">Asticcacaulis aquaticus</name>
    <dbReference type="NCBI Taxonomy" id="2984212"/>
    <lineage>
        <taxon>Bacteria</taxon>
        <taxon>Pseudomonadati</taxon>
        <taxon>Pseudomonadota</taxon>
        <taxon>Alphaproteobacteria</taxon>
        <taxon>Caulobacterales</taxon>
        <taxon>Caulobacteraceae</taxon>
        <taxon>Asticcacaulis</taxon>
    </lineage>
</organism>